<reference evidence="6" key="1">
    <citation type="submission" date="2018-07" db="EMBL/GenBank/DDBJ databases">
        <authorList>
            <person name="Liu B.-T."/>
            <person name="Du Z."/>
        </authorList>
    </citation>
    <scope>NUCLEOTIDE SEQUENCE [LARGE SCALE GENOMIC DNA]</scope>
    <source>
        <strain evidence="6">XYN52</strain>
    </source>
</reference>
<proteinExistence type="inferred from homology"/>
<evidence type="ECO:0000256" key="3">
    <source>
        <dbReference type="ARBA" id="ARBA00023080"/>
    </source>
</evidence>
<comment type="subcellular location">
    <subcellularLocation>
        <location evidence="4">Cytoplasm</location>
    </subcellularLocation>
</comment>
<comment type="similarity">
    <text evidence="4">Belongs to the Maf family.</text>
</comment>
<dbReference type="PANTHER" id="PTHR43213:SF5">
    <property type="entry name" value="BIFUNCTIONAL DTTP_UTP PYROPHOSPHATASE_METHYLTRANSFERASE PROTEIN-RELATED"/>
    <property type="match status" value="1"/>
</dbReference>
<dbReference type="EC" id="3.6.1.9" evidence="4"/>
<protein>
    <recommendedName>
        <fullName evidence="4">Nucleoside triphosphate pyrophosphatase</fullName>
        <ecNumber evidence="4">3.6.1.9</ecNumber>
    </recommendedName>
    <alternativeName>
        <fullName evidence="4">Nucleotide pyrophosphatase</fullName>
        <shortName evidence="4">Nucleotide PPase</shortName>
    </alternativeName>
</protein>
<name>A0A369W3A6_9HYPH</name>
<comment type="caution">
    <text evidence="4">Lacks conserved residue(s) required for the propagation of feature annotation.</text>
</comment>
<dbReference type="SUPFAM" id="SSF52972">
    <property type="entry name" value="ITPase-like"/>
    <property type="match status" value="1"/>
</dbReference>
<evidence type="ECO:0000256" key="2">
    <source>
        <dbReference type="ARBA" id="ARBA00022801"/>
    </source>
</evidence>
<feature type="active site" description="Proton acceptor" evidence="4">
    <location>
        <position position="73"/>
    </location>
</feature>
<dbReference type="HAMAP" id="MF_00528">
    <property type="entry name" value="Maf"/>
    <property type="match status" value="1"/>
</dbReference>
<evidence type="ECO:0000256" key="1">
    <source>
        <dbReference type="ARBA" id="ARBA00001968"/>
    </source>
</evidence>
<dbReference type="InterPro" id="IPR029001">
    <property type="entry name" value="ITPase-like_fam"/>
</dbReference>
<dbReference type="Gene3D" id="3.90.950.10">
    <property type="match status" value="1"/>
</dbReference>
<dbReference type="GO" id="GO:0009117">
    <property type="term" value="P:nucleotide metabolic process"/>
    <property type="evidence" value="ECO:0007669"/>
    <property type="project" value="UniProtKB-KW"/>
</dbReference>
<keyword evidence="6" id="KW-1185">Reference proteome</keyword>
<dbReference type="Pfam" id="PF02545">
    <property type="entry name" value="Maf"/>
    <property type="match status" value="1"/>
</dbReference>
<dbReference type="CDD" id="cd00555">
    <property type="entry name" value="Maf"/>
    <property type="match status" value="1"/>
</dbReference>
<comment type="function">
    <text evidence="4">Nucleoside triphosphate pyrophosphatase. May have a dual role in cell division arrest and in preventing the incorporation of modified nucleotides into cellular nucleic acids.</text>
</comment>
<evidence type="ECO:0000313" key="5">
    <source>
        <dbReference type="EMBL" id="RDE08529.1"/>
    </source>
</evidence>
<organism evidence="5 6">
    <name type="scientific">Pelagibacterium lacus</name>
    <dbReference type="NCBI Taxonomy" id="2282655"/>
    <lineage>
        <taxon>Bacteria</taxon>
        <taxon>Pseudomonadati</taxon>
        <taxon>Pseudomonadota</taxon>
        <taxon>Alphaproteobacteria</taxon>
        <taxon>Hyphomicrobiales</taxon>
        <taxon>Devosiaceae</taxon>
        <taxon>Pelagibacterium</taxon>
    </lineage>
</organism>
<gene>
    <name evidence="5" type="ORF">DVH29_10975</name>
</gene>
<keyword evidence="2 4" id="KW-0378">Hydrolase</keyword>
<comment type="catalytic activity">
    <reaction evidence="4">
        <text>a 2'-deoxyribonucleoside 5'-triphosphate + H2O = a 2'-deoxyribonucleoside 5'-phosphate + diphosphate + H(+)</text>
        <dbReference type="Rhea" id="RHEA:44644"/>
        <dbReference type="ChEBI" id="CHEBI:15377"/>
        <dbReference type="ChEBI" id="CHEBI:15378"/>
        <dbReference type="ChEBI" id="CHEBI:33019"/>
        <dbReference type="ChEBI" id="CHEBI:61560"/>
        <dbReference type="ChEBI" id="CHEBI:65317"/>
        <dbReference type="EC" id="3.6.1.9"/>
    </reaction>
</comment>
<sequence length="198" mass="21320">MLVLASKSATRKTLLENAGIRFSVVASPIDERAIEAQILTQGANRAGLAEELARQKALAVSAERPDALVIGADQTLDFNGTGFNKPRDRAEAAARLLQMAGTAHQLHSGVALARNGEILWSHVESARLRFRQFSEAELETVLVLEGEAILASVGGYRLEGPSVRLFETIEGDYFTILGLPLLPLLAAFSQYAPEALQP</sequence>
<keyword evidence="3 4" id="KW-0546">Nucleotide metabolism</keyword>
<dbReference type="OrthoDB" id="9813962at2"/>
<accession>A0A369W3A6</accession>
<evidence type="ECO:0000313" key="6">
    <source>
        <dbReference type="Proteomes" id="UP000253759"/>
    </source>
</evidence>
<dbReference type="PIRSF" id="PIRSF006305">
    <property type="entry name" value="Maf"/>
    <property type="match status" value="1"/>
</dbReference>
<dbReference type="AlphaFoldDB" id="A0A369W3A6"/>
<dbReference type="EMBL" id="QQNH01000015">
    <property type="protein sequence ID" value="RDE08529.1"/>
    <property type="molecule type" value="Genomic_DNA"/>
</dbReference>
<comment type="cofactor">
    <cofactor evidence="1 4">
        <name>a divalent metal cation</name>
        <dbReference type="ChEBI" id="CHEBI:60240"/>
    </cofactor>
</comment>
<dbReference type="GO" id="GO:0005737">
    <property type="term" value="C:cytoplasm"/>
    <property type="evidence" value="ECO:0007669"/>
    <property type="project" value="UniProtKB-SubCell"/>
</dbReference>
<evidence type="ECO:0000256" key="4">
    <source>
        <dbReference type="HAMAP-Rule" id="MF_00528"/>
    </source>
</evidence>
<dbReference type="PANTHER" id="PTHR43213">
    <property type="entry name" value="BIFUNCTIONAL DTTP/UTP PYROPHOSPHATASE/METHYLTRANSFERASE PROTEIN-RELATED"/>
    <property type="match status" value="1"/>
</dbReference>
<keyword evidence="4" id="KW-0963">Cytoplasm</keyword>
<dbReference type="InterPro" id="IPR003697">
    <property type="entry name" value="Maf-like"/>
</dbReference>
<comment type="catalytic activity">
    <reaction evidence="4">
        <text>a ribonucleoside 5'-triphosphate + H2O = a ribonucleoside 5'-phosphate + diphosphate + H(+)</text>
        <dbReference type="Rhea" id="RHEA:23996"/>
        <dbReference type="ChEBI" id="CHEBI:15377"/>
        <dbReference type="ChEBI" id="CHEBI:15378"/>
        <dbReference type="ChEBI" id="CHEBI:33019"/>
        <dbReference type="ChEBI" id="CHEBI:58043"/>
        <dbReference type="ChEBI" id="CHEBI:61557"/>
        <dbReference type="EC" id="3.6.1.9"/>
    </reaction>
</comment>
<dbReference type="RefSeq" id="WP_114646225.1">
    <property type="nucleotide sequence ID" value="NZ_QQNH01000015.1"/>
</dbReference>
<dbReference type="GO" id="GO:0047429">
    <property type="term" value="F:nucleoside triphosphate diphosphatase activity"/>
    <property type="evidence" value="ECO:0007669"/>
    <property type="project" value="UniProtKB-EC"/>
</dbReference>
<dbReference type="Proteomes" id="UP000253759">
    <property type="component" value="Unassembled WGS sequence"/>
</dbReference>
<comment type="caution">
    <text evidence="5">The sequence shown here is derived from an EMBL/GenBank/DDBJ whole genome shotgun (WGS) entry which is preliminary data.</text>
</comment>